<proteinExistence type="predicted"/>
<sequence length="81" mass="8662">MGIHGVAGDRPLYCDTHVGIAGFDTREREAVETERAGARGPRDRCDARDDPRGRADLARKRDIRGQTAGSAQGAVTNASAR</sequence>
<keyword evidence="3" id="KW-1185">Reference proteome</keyword>
<feature type="compositionally biased region" description="Basic and acidic residues" evidence="1">
    <location>
        <begin position="29"/>
        <end position="64"/>
    </location>
</feature>
<dbReference type="Proteomes" id="UP001499959">
    <property type="component" value="Unassembled WGS sequence"/>
</dbReference>
<feature type="compositionally biased region" description="Polar residues" evidence="1">
    <location>
        <begin position="67"/>
        <end position="81"/>
    </location>
</feature>
<accession>A0ABP9BUX6</accession>
<protein>
    <submittedName>
        <fullName evidence="2">Uncharacterized protein</fullName>
    </submittedName>
</protein>
<feature type="region of interest" description="Disordered" evidence="1">
    <location>
        <begin position="29"/>
        <end position="81"/>
    </location>
</feature>
<evidence type="ECO:0000313" key="3">
    <source>
        <dbReference type="Proteomes" id="UP001499959"/>
    </source>
</evidence>
<name>A0ABP9BUX6_9GAMM</name>
<comment type="caution">
    <text evidence="2">The sequence shown here is derived from an EMBL/GenBank/DDBJ whole genome shotgun (WGS) entry which is preliminary data.</text>
</comment>
<evidence type="ECO:0000256" key="1">
    <source>
        <dbReference type="SAM" id="MobiDB-lite"/>
    </source>
</evidence>
<organism evidence="2 3">
    <name type="scientific">Lysobacter hankyongensis</name>
    <dbReference type="NCBI Taxonomy" id="1176535"/>
    <lineage>
        <taxon>Bacteria</taxon>
        <taxon>Pseudomonadati</taxon>
        <taxon>Pseudomonadota</taxon>
        <taxon>Gammaproteobacteria</taxon>
        <taxon>Lysobacterales</taxon>
        <taxon>Lysobacteraceae</taxon>
        <taxon>Lysobacter</taxon>
    </lineage>
</organism>
<gene>
    <name evidence="2" type="ORF">GCM10023307_27440</name>
</gene>
<reference evidence="3" key="1">
    <citation type="journal article" date="2019" name="Int. J. Syst. Evol. Microbiol.">
        <title>The Global Catalogue of Microorganisms (GCM) 10K type strain sequencing project: providing services to taxonomists for standard genome sequencing and annotation.</title>
        <authorList>
            <consortium name="The Broad Institute Genomics Platform"/>
            <consortium name="The Broad Institute Genome Sequencing Center for Infectious Disease"/>
            <person name="Wu L."/>
            <person name="Ma J."/>
        </authorList>
    </citation>
    <scope>NUCLEOTIDE SEQUENCE [LARGE SCALE GENOMIC DNA]</scope>
    <source>
        <strain evidence="3">JCM 18204</strain>
    </source>
</reference>
<dbReference type="EMBL" id="BAABJE010000014">
    <property type="protein sequence ID" value="GAA4799627.1"/>
    <property type="molecule type" value="Genomic_DNA"/>
</dbReference>
<evidence type="ECO:0000313" key="2">
    <source>
        <dbReference type="EMBL" id="GAA4799627.1"/>
    </source>
</evidence>